<gene>
    <name evidence="1" type="ORF">CHM34_13770</name>
</gene>
<protein>
    <recommendedName>
        <fullName evidence="3">SPOR domain-containing protein</fullName>
    </recommendedName>
</protein>
<evidence type="ECO:0000313" key="1">
    <source>
        <dbReference type="EMBL" id="OYD06996.1"/>
    </source>
</evidence>
<dbReference type="Proteomes" id="UP000215459">
    <property type="component" value="Unassembled WGS sequence"/>
</dbReference>
<sequence length="73" mass="8667">MFFLGGMTVVHQSYGTPRVVYSLRNRLEQSHIYSELKVKRKKHVTAYQLLVPKEDASKAQELLNRYKRELERT</sequence>
<keyword evidence="2" id="KW-1185">Reference proteome</keyword>
<evidence type="ECO:0008006" key="3">
    <source>
        <dbReference type="Google" id="ProtNLM"/>
    </source>
</evidence>
<comment type="caution">
    <text evidence="1">The sequence shown here is derived from an EMBL/GenBank/DDBJ whole genome shotgun (WGS) entry which is preliminary data.</text>
</comment>
<accession>A0A235B3U8</accession>
<dbReference type="EMBL" id="NOWF01000008">
    <property type="protein sequence ID" value="OYD06996.1"/>
    <property type="molecule type" value="Genomic_DNA"/>
</dbReference>
<proteinExistence type="predicted"/>
<evidence type="ECO:0000313" key="2">
    <source>
        <dbReference type="Proteomes" id="UP000215459"/>
    </source>
</evidence>
<dbReference type="AlphaFoldDB" id="A0A235B3U8"/>
<name>A0A235B3U8_9BACL</name>
<reference evidence="1 2" key="1">
    <citation type="submission" date="2017-07" db="EMBL/GenBank/DDBJ databases">
        <title>The genome sequence of Paludifilum halophilum highlights mechanisms for microbial adaptation to high salt environemnts.</title>
        <authorList>
            <person name="Belbahri L."/>
        </authorList>
    </citation>
    <scope>NUCLEOTIDE SEQUENCE [LARGE SCALE GENOMIC DNA]</scope>
    <source>
        <strain evidence="1 2">DSM 102817</strain>
    </source>
</reference>
<organism evidence="1 2">
    <name type="scientific">Paludifilum halophilum</name>
    <dbReference type="NCBI Taxonomy" id="1642702"/>
    <lineage>
        <taxon>Bacteria</taxon>
        <taxon>Bacillati</taxon>
        <taxon>Bacillota</taxon>
        <taxon>Bacilli</taxon>
        <taxon>Bacillales</taxon>
        <taxon>Thermoactinomycetaceae</taxon>
        <taxon>Paludifilum</taxon>
    </lineage>
</organism>